<dbReference type="InterPro" id="IPR013766">
    <property type="entry name" value="Thioredoxin_domain"/>
</dbReference>
<dbReference type="InterPro" id="IPR036249">
    <property type="entry name" value="Thioredoxin-like_sf"/>
</dbReference>
<evidence type="ECO:0000313" key="4">
    <source>
        <dbReference type="EMBL" id="JAP94298.1"/>
    </source>
</evidence>
<feature type="domain" description="Thioredoxin" evidence="3">
    <location>
        <begin position="1"/>
        <end position="102"/>
    </location>
</feature>
<gene>
    <name evidence="4" type="ORF">TPC1_13106</name>
</gene>
<dbReference type="PANTHER" id="PTHR45672">
    <property type="entry name" value="PROTEIN DISULFIDE-ISOMERASE C17H9.14C-RELATED"/>
    <property type="match status" value="1"/>
</dbReference>
<comment type="similarity">
    <text evidence="1">Belongs to the protein disulfide isomerase family.</text>
</comment>
<dbReference type="InterPro" id="IPR051063">
    <property type="entry name" value="PDI"/>
</dbReference>
<reference evidence="4" key="1">
    <citation type="submission" date="2015-07" db="EMBL/GenBank/DDBJ databases">
        <title>Adaptation to a free-living lifestyle via gene acquisitions in the diplomonad Trepomonas sp. PC1.</title>
        <authorList>
            <person name="Xu F."/>
            <person name="Jerlstrom-Hultqvist J."/>
            <person name="Kolisko M."/>
            <person name="Simpson A.G.B."/>
            <person name="Roger A.J."/>
            <person name="Svard S.G."/>
            <person name="Andersson J.O."/>
        </authorList>
    </citation>
    <scope>NUCLEOTIDE SEQUENCE</scope>
    <source>
        <strain evidence="4">PC1</strain>
    </source>
</reference>
<dbReference type="PANTHER" id="PTHR45672:SF3">
    <property type="entry name" value="THIOREDOXIN DOMAIN-CONTAINING PROTEIN 5"/>
    <property type="match status" value="1"/>
</dbReference>
<dbReference type="GO" id="GO:0006457">
    <property type="term" value="P:protein folding"/>
    <property type="evidence" value="ECO:0007669"/>
    <property type="project" value="TreeGrafter"/>
</dbReference>
<dbReference type="AlphaFoldDB" id="A0A146KDK2"/>
<evidence type="ECO:0000256" key="1">
    <source>
        <dbReference type="ARBA" id="ARBA00006347"/>
    </source>
</evidence>
<accession>A0A146KDK2</accession>
<keyword evidence="2" id="KW-0732">Signal</keyword>
<name>A0A146KDK2_9EUKA</name>
<dbReference type="PROSITE" id="PS51352">
    <property type="entry name" value="THIOREDOXIN_2"/>
    <property type="match status" value="1"/>
</dbReference>
<evidence type="ECO:0000256" key="2">
    <source>
        <dbReference type="ARBA" id="ARBA00022729"/>
    </source>
</evidence>
<feature type="non-terminal residue" evidence="4">
    <location>
        <position position="1"/>
    </location>
</feature>
<dbReference type="Pfam" id="PF00085">
    <property type="entry name" value="Thioredoxin"/>
    <property type="match status" value="1"/>
</dbReference>
<dbReference type="CDD" id="cd02961">
    <property type="entry name" value="PDI_a_family"/>
    <property type="match status" value="1"/>
</dbReference>
<evidence type="ECO:0000259" key="3">
    <source>
        <dbReference type="PROSITE" id="PS51352"/>
    </source>
</evidence>
<protein>
    <recommendedName>
        <fullName evidence="3">Thioredoxin domain-containing protein</fullName>
    </recommendedName>
</protein>
<organism evidence="4">
    <name type="scientific">Trepomonas sp. PC1</name>
    <dbReference type="NCBI Taxonomy" id="1076344"/>
    <lineage>
        <taxon>Eukaryota</taxon>
        <taxon>Metamonada</taxon>
        <taxon>Diplomonadida</taxon>
        <taxon>Hexamitidae</taxon>
        <taxon>Hexamitinae</taxon>
        <taxon>Trepomonas</taxon>
    </lineage>
</organism>
<dbReference type="GO" id="GO:0003756">
    <property type="term" value="F:protein disulfide isomerase activity"/>
    <property type="evidence" value="ECO:0007669"/>
    <property type="project" value="TreeGrafter"/>
</dbReference>
<proteinExistence type="inferred from homology"/>
<feature type="non-terminal residue" evidence="4">
    <location>
        <position position="126"/>
    </location>
</feature>
<sequence>LSEVFNYSESDVSSLKQTTFIKYYAPWCSHCKSMAEDFEKLSDYFPNVSFGQVDCTTNQDLCEKQSITAYPTLKLYFEGKFLPYTGSRSYENMQNFILNLFEPMFVEKSSAQLLAEASNRSHYSYF</sequence>
<dbReference type="GO" id="GO:0005783">
    <property type="term" value="C:endoplasmic reticulum"/>
    <property type="evidence" value="ECO:0007669"/>
    <property type="project" value="TreeGrafter"/>
</dbReference>
<dbReference type="EMBL" id="GDID01002308">
    <property type="protein sequence ID" value="JAP94298.1"/>
    <property type="molecule type" value="Transcribed_RNA"/>
</dbReference>
<dbReference type="Gene3D" id="3.40.30.10">
    <property type="entry name" value="Glutaredoxin"/>
    <property type="match status" value="1"/>
</dbReference>
<dbReference type="SUPFAM" id="SSF52833">
    <property type="entry name" value="Thioredoxin-like"/>
    <property type="match status" value="1"/>
</dbReference>